<dbReference type="GO" id="GO:0006355">
    <property type="term" value="P:regulation of DNA-templated transcription"/>
    <property type="evidence" value="ECO:0007669"/>
    <property type="project" value="InterPro"/>
</dbReference>
<dbReference type="SMART" id="SM00421">
    <property type="entry name" value="HTH_LUXR"/>
    <property type="match status" value="1"/>
</dbReference>
<dbReference type="PRINTS" id="PR00038">
    <property type="entry name" value="HTHLUXR"/>
</dbReference>
<feature type="domain" description="HTH luxR-type" evidence="4">
    <location>
        <begin position="171"/>
        <end position="236"/>
    </location>
</feature>
<accession>A0A0W0SDX9</accession>
<sequence>MHEICSKFVSAKSIEHLNQLVISYFYGQGITSLAFTYYKQHTKSGNKLVYDWVTPQLRAWHEHYLGENYADIDRTLESMEQGLMPIFWDIDCQLTSAKNKRELRMRQESKDFGIHQGLCIPLHGPNGDFVVLVLHQRIHETGLDHWQEKQYAWLAISQCYFHYLRQFLLEDSKFAVKLTKREQQCLKLTAQNMRIDAIAKLLGISQRTVNFHIQNANKKMGVSNKYLAVMRWLTDL</sequence>
<dbReference type="InterPro" id="IPR000792">
    <property type="entry name" value="Tscrpt_reg_LuxR_C"/>
</dbReference>
<name>A0A0W0SDX9_9GAMM</name>
<protein>
    <submittedName>
        <fullName evidence="5">LuxR family transcriptional regulator</fullName>
    </submittedName>
</protein>
<dbReference type="PANTHER" id="PTHR44688:SF16">
    <property type="entry name" value="DNA-BINDING TRANSCRIPTIONAL ACTIVATOR DEVR_DOSR"/>
    <property type="match status" value="1"/>
</dbReference>
<dbReference type="PATRIC" id="fig|29422.6.peg.1988"/>
<dbReference type="EMBL" id="LNXV01000029">
    <property type="protein sequence ID" value="KTC81345.1"/>
    <property type="molecule type" value="Genomic_DNA"/>
</dbReference>
<keyword evidence="1" id="KW-0805">Transcription regulation</keyword>
<keyword evidence="6" id="KW-1185">Reference proteome</keyword>
<dbReference type="SUPFAM" id="SSF75516">
    <property type="entry name" value="Pheromone-binding domain of LuxR-like quorum-sensing transcription factors"/>
    <property type="match status" value="1"/>
</dbReference>
<dbReference type="RefSeq" id="WP_058442218.1">
    <property type="nucleotide sequence ID" value="NZ_CAAAHU010000002.1"/>
</dbReference>
<dbReference type="PROSITE" id="PS50043">
    <property type="entry name" value="HTH_LUXR_2"/>
    <property type="match status" value="1"/>
</dbReference>
<dbReference type="InterPro" id="IPR016032">
    <property type="entry name" value="Sig_transdc_resp-reg_C-effctor"/>
</dbReference>
<dbReference type="PANTHER" id="PTHR44688">
    <property type="entry name" value="DNA-BINDING TRANSCRIPTIONAL ACTIVATOR DEVR_DOSR"/>
    <property type="match status" value="1"/>
</dbReference>
<dbReference type="InterPro" id="IPR005143">
    <property type="entry name" value="TF_LuxR_autoind-bd_dom"/>
</dbReference>
<dbReference type="Pfam" id="PF00196">
    <property type="entry name" value="GerE"/>
    <property type="match status" value="1"/>
</dbReference>
<keyword evidence="2" id="KW-0238">DNA-binding</keyword>
<evidence type="ECO:0000256" key="2">
    <source>
        <dbReference type="ARBA" id="ARBA00023125"/>
    </source>
</evidence>
<dbReference type="SUPFAM" id="SSF46894">
    <property type="entry name" value="C-terminal effector domain of the bipartite response regulators"/>
    <property type="match status" value="1"/>
</dbReference>
<dbReference type="InterPro" id="IPR036693">
    <property type="entry name" value="TF_LuxR_autoind-bd_dom_sf"/>
</dbReference>
<dbReference type="Proteomes" id="UP000054742">
    <property type="component" value="Unassembled WGS sequence"/>
</dbReference>
<evidence type="ECO:0000256" key="3">
    <source>
        <dbReference type="ARBA" id="ARBA00023163"/>
    </source>
</evidence>
<evidence type="ECO:0000313" key="5">
    <source>
        <dbReference type="EMBL" id="KTC81345.1"/>
    </source>
</evidence>
<reference evidence="5 6" key="1">
    <citation type="submission" date="2015-11" db="EMBL/GenBank/DDBJ databases">
        <title>Genomic analysis of 38 Legionella species identifies large and diverse effector repertoires.</title>
        <authorList>
            <person name="Burstein D."/>
            <person name="Amaro F."/>
            <person name="Zusman T."/>
            <person name="Lifshitz Z."/>
            <person name="Cohen O."/>
            <person name="Gilbert J.A."/>
            <person name="Pupko T."/>
            <person name="Shuman H.A."/>
            <person name="Segal G."/>
        </authorList>
    </citation>
    <scope>NUCLEOTIDE SEQUENCE [LARGE SCALE GENOMIC DNA]</scope>
    <source>
        <strain evidence="5 6">ATCC 43878</strain>
    </source>
</reference>
<dbReference type="STRING" id="29422.Lbru_1865"/>
<dbReference type="Pfam" id="PF03472">
    <property type="entry name" value="Autoind_bind"/>
    <property type="match status" value="1"/>
</dbReference>
<comment type="caution">
    <text evidence="5">The sequence shown here is derived from an EMBL/GenBank/DDBJ whole genome shotgun (WGS) entry which is preliminary data.</text>
</comment>
<gene>
    <name evidence="5" type="ORF">Lbru_1865</name>
</gene>
<dbReference type="AlphaFoldDB" id="A0A0W0SDX9"/>
<dbReference type="GO" id="GO:0003677">
    <property type="term" value="F:DNA binding"/>
    <property type="evidence" value="ECO:0007669"/>
    <property type="project" value="UniProtKB-KW"/>
</dbReference>
<proteinExistence type="predicted"/>
<dbReference type="Gene3D" id="1.10.10.10">
    <property type="entry name" value="Winged helix-like DNA-binding domain superfamily/Winged helix DNA-binding domain"/>
    <property type="match status" value="1"/>
</dbReference>
<evidence type="ECO:0000259" key="4">
    <source>
        <dbReference type="PROSITE" id="PS50043"/>
    </source>
</evidence>
<dbReference type="InterPro" id="IPR036388">
    <property type="entry name" value="WH-like_DNA-bd_sf"/>
</dbReference>
<dbReference type="OrthoDB" id="9774661at2"/>
<evidence type="ECO:0000256" key="1">
    <source>
        <dbReference type="ARBA" id="ARBA00023015"/>
    </source>
</evidence>
<dbReference type="Gene3D" id="3.30.450.80">
    <property type="entry name" value="Transcription factor LuxR-like, autoinducer-binding domain"/>
    <property type="match status" value="1"/>
</dbReference>
<dbReference type="CDD" id="cd06170">
    <property type="entry name" value="LuxR_C_like"/>
    <property type="match status" value="1"/>
</dbReference>
<organism evidence="5 6">
    <name type="scientific">Legionella brunensis</name>
    <dbReference type="NCBI Taxonomy" id="29422"/>
    <lineage>
        <taxon>Bacteria</taxon>
        <taxon>Pseudomonadati</taxon>
        <taxon>Pseudomonadota</taxon>
        <taxon>Gammaproteobacteria</taxon>
        <taxon>Legionellales</taxon>
        <taxon>Legionellaceae</taxon>
        <taxon>Legionella</taxon>
    </lineage>
</organism>
<evidence type="ECO:0000313" key="6">
    <source>
        <dbReference type="Proteomes" id="UP000054742"/>
    </source>
</evidence>
<keyword evidence="3" id="KW-0804">Transcription</keyword>